<dbReference type="Pfam" id="PF01075">
    <property type="entry name" value="Glyco_transf_9"/>
    <property type="match status" value="1"/>
</dbReference>
<dbReference type="EMBL" id="FWWZ01000001">
    <property type="protein sequence ID" value="SMC10148.1"/>
    <property type="molecule type" value="Genomic_DNA"/>
</dbReference>
<dbReference type="Gene3D" id="3.40.50.2000">
    <property type="entry name" value="Glycogen Phosphorylase B"/>
    <property type="match status" value="2"/>
</dbReference>
<reference evidence="4" key="1">
    <citation type="submission" date="2017-04" db="EMBL/GenBank/DDBJ databases">
        <authorList>
            <person name="Varghese N."/>
            <person name="Submissions S."/>
        </authorList>
    </citation>
    <scope>NUCLEOTIDE SEQUENCE [LARGE SCALE GENOMIC DNA]</scope>
    <source>
        <strain evidence="4">DSM 16512</strain>
    </source>
</reference>
<dbReference type="STRING" id="1069081.SAMN05660197_1987"/>
<dbReference type="InterPro" id="IPR002201">
    <property type="entry name" value="Glyco_trans_9"/>
</dbReference>
<dbReference type="SUPFAM" id="SSF53756">
    <property type="entry name" value="UDP-Glycosyltransferase/glycogen phosphorylase"/>
    <property type="match status" value="1"/>
</dbReference>
<keyword evidence="4" id="KW-1185">Reference proteome</keyword>
<accession>A0A1W1WV02</accession>
<dbReference type="RefSeq" id="WP_084276523.1">
    <property type="nucleotide sequence ID" value="NZ_AP026671.1"/>
</dbReference>
<dbReference type="GO" id="GO:0008713">
    <property type="term" value="F:ADP-heptose-lipopolysaccharide heptosyltransferase activity"/>
    <property type="evidence" value="ECO:0007669"/>
    <property type="project" value="TreeGrafter"/>
</dbReference>
<protein>
    <submittedName>
        <fullName evidence="3">Heptosyltransferase-1</fullName>
    </submittedName>
</protein>
<proteinExistence type="predicted"/>
<keyword evidence="2 3" id="KW-0808">Transferase</keyword>
<organism evidence="3 4">
    <name type="scientific">Nitratiruptor tergarcus DSM 16512</name>
    <dbReference type="NCBI Taxonomy" id="1069081"/>
    <lineage>
        <taxon>Bacteria</taxon>
        <taxon>Pseudomonadati</taxon>
        <taxon>Campylobacterota</taxon>
        <taxon>Epsilonproteobacteria</taxon>
        <taxon>Nautiliales</taxon>
        <taxon>Nitratiruptoraceae</taxon>
        <taxon>Nitratiruptor</taxon>
    </lineage>
</organism>
<evidence type="ECO:0000256" key="2">
    <source>
        <dbReference type="ARBA" id="ARBA00022679"/>
    </source>
</evidence>
<name>A0A1W1WV02_9BACT</name>
<evidence type="ECO:0000313" key="4">
    <source>
        <dbReference type="Proteomes" id="UP000192602"/>
    </source>
</evidence>
<dbReference type="OrthoDB" id="9797795at2"/>
<gene>
    <name evidence="3" type="ORF">SAMN05660197_1987</name>
</gene>
<dbReference type="PANTHER" id="PTHR30160">
    <property type="entry name" value="TETRAACYLDISACCHARIDE 4'-KINASE-RELATED"/>
    <property type="match status" value="1"/>
</dbReference>
<dbReference type="GO" id="GO:0009244">
    <property type="term" value="P:lipopolysaccharide core region biosynthetic process"/>
    <property type="evidence" value="ECO:0007669"/>
    <property type="project" value="TreeGrafter"/>
</dbReference>
<evidence type="ECO:0000313" key="3">
    <source>
        <dbReference type="EMBL" id="SMC10148.1"/>
    </source>
</evidence>
<dbReference type="CDD" id="cd03789">
    <property type="entry name" value="GT9_LPS_heptosyltransferase"/>
    <property type="match status" value="1"/>
</dbReference>
<dbReference type="Proteomes" id="UP000192602">
    <property type="component" value="Unassembled WGS sequence"/>
</dbReference>
<dbReference type="InterPro" id="IPR051199">
    <property type="entry name" value="LPS_LOS_Heptosyltrfase"/>
</dbReference>
<dbReference type="GO" id="GO:0005829">
    <property type="term" value="C:cytosol"/>
    <property type="evidence" value="ECO:0007669"/>
    <property type="project" value="TreeGrafter"/>
</dbReference>
<dbReference type="AlphaFoldDB" id="A0A1W1WV02"/>
<evidence type="ECO:0000256" key="1">
    <source>
        <dbReference type="ARBA" id="ARBA00022676"/>
    </source>
</evidence>
<keyword evidence="1" id="KW-0328">Glycosyltransferase</keyword>
<sequence length="305" mass="34896">MKILAIRFSGLGDIVMLLPTLKALKERYDAAITLLCDEANIKIKEISCGIIDEVIGIDREAFRQKNVVRSLQSILQIFKLWKKFDRVYDFQSFGESAIISCITGGERFGAVKREWMRKCYTHSVPYNTKCHRSEFFAKIAGIQKIRKPKLCVTQKSRYATFLDPHKKTIGFNIGATKENRRWSEKKFFELAQQLLPRYNVLVFFGPKEKRFLHLFNDKRIIKVYDIDLVELAAALQLCDLVVSNDTGPVHMAAALGVPTLTLFSTGDDWQVGCLNEKKDFIKKLPIDSISVDEVMQKIEGLLLHA</sequence>